<accession>A0A2P5K867</accession>
<dbReference type="AlphaFoldDB" id="A0A2P5K867"/>
<dbReference type="Proteomes" id="UP000243096">
    <property type="component" value="Unassembled WGS sequence"/>
</dbReference>
<gene>
    <name evidence="1" type="ORF">B0O95_11289</name>
</gene>
<comment type="caution">
    <text evidence="1">The sequence shown here is derived from an EMBL/GenBank/DDBJ whole genome shotgun (WGS) entry which is preliminary data.</text>
</comment>
<evidence type="ECO:0000313" key="2">
    <source>
        <dbReference type="Proteomes" id="UP000243096"/>
    </source>
</evidence>
<sequence>MKILPLYRSKIGAKYSFWPPICVSHVGYVLWVETLHIELSLKKVERIVTFVRSVFLHSNAAL</sequence>
<keyword evidence="2" id="KW-1185">Reference proteome</keyword>
<protein>
    <submittedName>
        <fullName evidence="1">Uncharacterized protein</fullName>
    </submittedName>
</protein>
<organism evidence="1 2">
    <name type="scientific">Mycetohabitans endofungorum</name>
    <dbReference type="NCBI Taxonomy" id="417203"/>
    <lineage>
        <taxon>Bacteria</taxon>
        <taxon>Pseudomonadati</taxon>
        <taxon>Pseudomonadota</taxon>
        <taxon>Betaproteobacteria</taxon>
        <taxon>Burkholderiales</taxon>
        <taxon>Burkholderiaceae</taxon>
        <taxon>Mycetohabitans</taxon>
    </lineage>
</organism>
<evidence type="ECO:0000313" key="1">
    <source>
        <dbReference type="EMBL" id="PPB82912.1"/>
    </source>
</evidence>
<reference evidence="1 2" key="1">
    <citation type="submission" date="2018-01" db="EMBL/GenBank/DDBJ databases">
        <title>Genomic Encyclopedia of Type Strains, Phase III (KMG-III): the genomes of soil and plant-associated and newly described type strains.</title>
        <authorList>
            <person name="Whitman W."/>
        </authorList>
    </citation>
    <scope>NUCLEOTIDE SEQUENCE [LARGE SCALE GENOMIC DNA]</scope>
    <source>
        <strain evidence="1 2">HKI456</strain>
    </source>
</reference>
<name>A0A2P5K867_9BURK</name>
<proteinExistence type="predicted"/>
<dbReference type="EMBL" id="PRDW01000012">
    <property type="protein sequence ID" value="PPB82912.1"/>
    <property type="molecule type" value="Genomic_DNA"/>
</dbReference>